<feature type="region of interest" description="Disordered" evidence="1">
    <location>
        <begin position="197"/>
        <end position="229"/>
    </location>
</feature>
<dbReference type="InterPro" id="IPR043047">
    <property type="entry name" value="Hri1_N_sf"/>
</dbReference>
<proteinExistence type="predicted"/>
<evidence type="ECO:0000256" key="1">
    <source>
        <dbReference type="SAM" id="MobiDB-lite"/>
    </source>
</evidence>
<dbReference type="InterPro" id="IPR031818">
    <property type="entry name" value="Hri1"/>
</dbReference>
<dbReference type="OMA" id="WASETPF"/>
<dbReference type="Proteomes" id="UP000017200">
    <property type="component" value="Unassembled WGS sequence"/>
</dbReference>
<evidence type="ECO:0000313" key="4">
    <source>
        <dbReference type="Proteomes" id="UP000017200"/>
    </source>
</evidence>
<dbReference type="OrthoDB" id="2534674at2759"/>
<evidence type="ECO:0000313" key="3">
    <source>
        <dbReference type="EnsemblFungi" id="MVLG_02181T0"/>
    </source>
</evidence>
<reference evidence="2 4" key="3">
    <citation type="journal article" date="2015" name="BMC Genomics">
        <title>Sex and parasites: genomic and transcriptomic analysis of Microbotryum lychnidis-dioicae, the biotrophic and plant-castrating anther smut fungus.</title>
        <authorList>
            <person name="Perlin M.H."/>
            <person name="Amselem J."/>
            <person name="Fontanillas E."/>
            <person name="Toh S.S."/>
            <person name="Chen Z."/>
            <person name="Goldberg J."/>
            <person name="Duplessis S."/>
            <person name="Henrissat B."/>
            <person name="Young S."/>
            <person name="Zeng Q."/>
            <person name="Aguileta G."/>
            <person name="Petit E."/>
            <person name="Badouin H."/>
            <person name="Andrews J."/>
            <person name="Razeeq D."/>
            <person name="Gabaldon T."/>
            <person name="Quesneville H."/>
            <person name="Giraud T."/>
            <person name="Hood M.E."/>
            <person name="Schultz D.J."/>
            <person name="Cuomo C.A."/>
        </authorList>
    </citation>
    <scope>NUCLEOTIDE SEQUENCE [LARGE SCALE GENOMIC DNA]</scope>
    <source>
        <strain evidence="4">p1A1 Lamole</strain>
        <strain evidence="2">P1A1 Lamole</strain>
    </source>
</reference>
<dbReference type="EnsemblFungi" id="MVLG_02181T0">
    <property type="protein sequence ID" value="MVLG_02181T0"/>
    <property type="gene ID" value="MVLG_02181"/>
</dbReference>
<reference evidence="2" key="2">
    <citation type="submission" date="2010-11" db="EMBL/GenBank/DDBJ databases">
        <authorList>
            <consortium name="The Broad Institute Genome Sequencing Platform"/>
            <person name="Earl A."/>
            <person name="Ward D."/>
            <person name="Feldgarden M."/>
            <person name="Gevers D."/>
            <person name="Butler R."/>
            <person name="Young S.K."/>
            <person name="Zeng Q."/>
            <person name="Gargeya S."/>
            <person name="Fitzgerald M."/>
            <person name="Haas B."/>
            <person name="Abouelleil A."/>
            <person name="Alvarado L."/>
            <person name="Arachchi H.M."/>
            <person name="Berlin A."/>
            <person name="Brown A."/>
            <person name="Chapman S.B."/>
            <person name="Chen Z."/>
            <person name="Dunbar C."/>
            <person name="Freedman E."/>
            <person name="Gearin G."/>
            <person name="Gellesch M."/>
            <person name="Goldberg J."/>
            <person name="Griggs A."/>
            <person name="Gujja S."/>
            <person name="Heilman E."/>
            <person name="Heiman D."/>
            <person name="Howarth C."/>
            <person name="Larson L."/>
            <person name="Lui A."/>
            <person name="MacDonald P.J.P."/>
            <person name="Mehta T."/>
            <person name="Montmayeur A."/>
            <person name="Murphy C."/>
            <person name="Neiman D."/>
            <person name="Pearson M."/>
            <person name="Priest M."/>
            <person name="Roberts A."/>
            <person name="Saif S."/>
            <person name="Shea T."/>
            <person name="Shenoy N."/>
            <person name="Sisk P."/>
            <person name="Stolte C."/>
            <person name="Sykes S."/>
            <person name="White J."/>
            <person name="Yandava C."/>
            <person name="Wortman J."/>
            <person name="Nusbaum C."/>
            <person name="Birren B."/>
        </authorList>
    </citation>
    <scope>NUCLEOTIDE SEQUENCE</scope>
    <source>
        <strain evidence="2">P1A1 Lamole</strain>
    </source>
</reference>
<sequence length="240" mass="26637">MTMDPLVSTRVSIRWPPNAASEDCDVLVIQGRTGFFLDLRIFVDGHQRQGEIDWATAGWKKLLPASADGQPRASFAPLIDSRQCAPEYTPPPAADEDKSIPADEGTFTTLPNGDVLETGSMPNPDVPGSPIQEYEEVWRRLLLPKVVKCLILAREDDKVFWGRVAGWEVGMGVDYQSKFWATRRDLNGSGEWKDVVGDGKVDGKRRPLGETRAGDEDPPKEGDVITTEDGKRWRVIENST</sequence>
<reference evidence="3" key="4">
    <citation type="submission" date="2015-06" db="UniProtKB">
        <authorList>
            <consortium name="EnsemblFungi"/>
        </authorList>
    </citation>
    <scope>IDENTIFICATION</scope>
</reference>
<evidence type="ECO:0000313" key="2">
    <source>
        <dbReference type="EMBL" id="KDE07507.1"/>
    </source>
</evidence>
<dbReference type="Gene3D" id="2.40.128.320">
    <property type="entry name" value="Protein HRI1, N-terminal domain"/>
    <property type="match status" value="1"/>
</dbReference>
<gene>
    <name evidence="2" type="ORF">MVLG_02181</name>
</gene>
<protein>
    <recommendedName>
        <fullName evidence="5">Protein HRI1</fullName>
    </recommendedName>
</protein>
<evidence type="ECO:0008006" key="5">
    <source>
        <dbReference type="Google" id="ProtNLM"/>
    </source>
</evidence>
<feature type="region of interest" description="Disordered" evidence="1">
    <location>
        <begin position="85"/>
        <end position="128"/>
    </location>
</feature>
<dbReference type="HOGENOM" id="CLU_060351_0_0_1"/>
<name>U5H4D8_USTV1</name>
<reference evidence="4" key="1">
    <citation type="submission" date="2010-11" db="EMBL/GenBank/DDBJ databases">
        <title>The genome sequence of Microbotryum violaceum strain p1A1 Lamole.</title>
        <authorList>
            <person name="Cuomo C."/>
            <person name="Perlin M."/>
            <person name="Young S.K."/>
            <person name="Zeng Q."/>
            <person name="Gargeya S."/>
            <person name="Alvarado L."/>
            <person name="Berlin A."/>
            <person name="Chapman S.B."/>
            <person name="Chen Z."/>
            <person name="Freedman E."/>
            <person name="Gellesch M."/>
            <person name="Goldberg J."/>
            <person name="Griggs A."/>
            <person name="Gujja S."/>
            <person name="Heilman E."/>
            <person name="Heiman D."/>
            <person name="Howarth C."/>
            <person name="Mehta T."/>
            <person name="Neiman D."/>
            <person name="Pearson M."/>
            <person name="Roberts A."/>
            <person name="Saif S."/>
            <person name="Shea T."/>
            <person name="Shenoy N."/>
            <person name="Sisk P."/>
            <person name="Stolte C."/>
            <person name="Sykes S."/>
            <person name="White J."/>
            <person name="Yandava C."/>
            <person name="Haas B."/>
            <person name="Nusbaum C."/>
            <person name="Birren B."/>
        </authorList>
    </citation>
    <scope>NUCLEOTIDE SEQUENCE [LARGE SCALE GENOMIC DNA]</scope>
    <source>
        <strain evidence="4">p1A1 Lamole</strain>
    </source>
</reference>
<dbReference type="InParanoid" id="U5H4D8"/>
<accession>U5H4D8</accession>
<dbReference type="EMBL" id="GL541658">
    <property type="protein sequence ID" value="KDE07507.1"/>
    <property type="molecule type" value="Genomic_DNA"/>
</dbReference>
<dbReference type="EMBL" id="AEIJ01000217">
    <property type="status" value="NOT_ANNOTATED_CDS"/>
    <property type="molecule type" value="Genomic_DNA"/>
</dbReference>
<dbReference type="AlphaFoldDB" id="U5H4D8"/>
<keyword evidence="4" id="KW-1185">Reference proteome</keyword>
<dbReference type="STRING" id="683840.U5H4D8"/>
<organism evidence="2">
    <name type="scientific">Microbotryum lychnidis-dioicae (strain p1A1 Lamole / MvSl-1064)</name>
    <name type="common">Anther smut fungus</name>
    <dbReference type="NCBI Taxonomy" id="683840"/>
    <lineage>
        <taxon>Eukaryota</taxon>
        <taxon>Fungi</taxon>
        <taxon>Dikarya</taxon>
        <taxon>Basidiomycota</taxon>
        <taxon>Pucciniomycotina</taxon>
        <taxon>Microbotryomycetes</taxon>
        <taxon>Microbotryales</taxon>
        <taxon>Microbotryaceae</taxon>
        <taxon>Microbotryum</taxon>
    </lineage>
</organism>
<dbReference type="Pfam" id="PF16815">
    <property type="entry name" value="HRI1"/>
    <property type="match status" value="1"/>
</dbReference>